<sequence>MKKVGILTFHSGLNYGASLQAYALKCVLNIKDLETSVIDFRKEKSYGDNFWKNFFSCARLARCIYEIPYSKQIGQKKKQFEKFVSEKLTENKTCLVKEDTIENATQSYQALIFGSDQIWNLDPRIYDRSKVFFADFNYSGKKYAYSASFGEDISFAKEHKEYIIKQLTDFRSISVREKSGQEF</sequence>
<organism evidence="2 3">
    <name type="scientific">Enterocloster clostridioformis</name>
    <dbReference type="NCBI Taxonomy" id="1531"/>
    <lineage>
        <taxon>Bacteria</taxon>
        <taxon>Bacillati</taxon>
        <taxon>Bacillota</taxon>
        <taxon>Clostridia</taxon>
        <taxon>Lachnospirales</taxon>
        <taxon>Lachnospiraceae</taxon>
        <taxon>Enterocloster</taxon>
    </lineage>
</organism>
<protein>
    <submittedName>
        <fullName evidence="2">Polysaccharide pyruvyl transferase</fullName>
    </submittedName>
</protein>
<dbReference type="RefSeq" id="WP_112483516.1">
    <property type="nucleotide sequence ID" value="NZ_UAVW01000021.1"/>
</dbReference>
<evidence type="ECO:0000313" key="3">
    <source>
        <dbReference type="Proteomes" id="UP000251853"/>
    </source>
</evidence>
<dbReference type="InterPro" id="IPR007345">
    <property type="entry name" value="Polysacch_pyruvyl_Trfase"/>
</dbReference>
<evidence type="ECO:0000259" key="1">
    <source>
        <dbReference type="Pfam" id="PF04230"/>
    </source>
</evidence>
<keyword evidence="3" id="KW-1185">Reference proteome</keyword>
<dbReference type="EMBL" id="UAVW01000021">
    <property type="protein sequence ID" value="SQB16665.1"/>
    <property type="molecule type" value="Genomic_DNA"/>
</dbReference>
<reference evidence="2 3" key="1">
    <citation type="submission" date="2018-06" db="EMBL/GenBank/DDBJ databases">
        <authorList>
            <consortium name="Pathogen Informatics"/>
            <person name="Doyle S."/>
        </authorList>
    </citation>
    <scope>NUCLEOTIDE SEQUENCE [LARGE SCALE GENOMIC DNA]</scope>
    <source>
        <strain evidence="2 3">NCTC11224</strain>
    </source>
</reference>
<dbReference type="Proteomes" id="UP000251853">
    <property type="component" value="Unassembled WGS sequence"/>
</dbReference>
<evidence type="ECO:0000313" key="2">
    <source>
        <dbReference type="EMBL" id="SQB16665.1"/>
    </source>
</evidence>
<gene>
    <name evidence="2" type="ORF">NCTC11224_05725</name>
</gene>
<accession>A0A2X2UY17</accession>
<dbReference type="GO" id="GO:0016740">
    <property type="term" value="F:transferase activity"/>
    <property type="evidence" value="ECO:0007669"/>
    <property type="project" value="UniProtKB-KW"/>
</dbReference>
<dbReference type="AlphaFoldDB" id="A0A2X2UY17"/>
<dbReference type="Pfam" id="PF04230">
    <property type="entry name" value="PS_pyruv_trans"/>
    <property type="match status" value="1"/>
</dbReference>
<feature type="domain" description="Polysaccharide pyruvyl transferase" evidence="1">
    <location>
        <begin position="14"/>
        <end position="182"/>
    </location>
</feature>
<proteinExistence type="predicted"/>
<name>A0A2X2UY17_9FIRM</name>
<keyword evidence="2" id="KW-0808">Transferase</keyword>